<keyword evidence="7" id="KW-0695">RNA-directed DNA polymerase</keyword>
<proteinExistence type="predicted"/>
<dbReference type="FunFam" id="3.30.70.270:FF:000020">
    <property type="entry name" value="Transposon Tf2-6 polyprotein-like Protein"/>
    <property type="match status" value="1"/>
</dbReference>
<keyword evidence="6" id="KW-0378">Hydrolase</keyword>
<dbReference type="Pfam" id="PF00078">
    <property type="entry name" value="RVT_1"/>
    <property type="match status" value="1"/>
</dbReference>
<dbReference type="Pfam" id="PF17917">
    <property type="entry name" value="RT_RNaseH"/>
    <property type="match status" value="1"/>
</dbReference>
<keyword evidence="10" id="KW-1185">Reference proteome</keyword>
<evidence type="ECO:0000256" key="2">
    <source>
        <dbReference type="ARBA" id="ARBA00022679"/>
    </source>
</evidence>
<dbReference type="InterPro" id="IPR041373">
    <property type="entry name" value="RT_RNaseH"/>
</dbReference>
<feature type="domain" description="Reverse transcriptase" evidence="8">
    <location>
        <begin position="54"/>
        <end position="237"/>
    </location>
</feature>
<dbReference type="CDD" id="cd01647">
    <property type="entry name" value="RT_LTR"/>
    <property type="match status" value="1"/>
</dbReference>
<evidence type="ECO:0000256" key="3">
    <source>
        <dbReference type="ARBA" id="ARBA00022695"/>
    </source>
</evidence>
<evidence type="ECO:0000313" key="10">
    <source>
        <dbReference type="Proteomes" id="UP000479190"/>
    </source>
</evidence>
<accession>A0A6H5I4A0</accession>
<dbReference type="EC" id="2.7.7.49" evidence="1"/>
<dbReference type="GO" id="GO:0003964">
    <property type="term" value="F:RNA-directed DNA polymerase activity"/>
    <property type="evidence" value="ECO:0007669"/>
    <property type="project" value="UniProtKB-KW"/>
</dbReference>
<dbReference type="Proteomes" id="UP000479190">
    <property type="component" value="Unassembled WGS sequence"/>
</dbReference>
<keyword evidence="2" id="KW-0808">Transferase</keyword>
<dbReference type="SUPFAM" id="SSF56672">
    <property type="entry name" value="DNA/RNA polymerases"/>
    <property type="match status" value="1"/>
</dbReference>
<dbReference type="GO" id="GO:0016787">
    <property type="term" value="F:hydrolase activity"/>
    <property type="evidence" value="ECO:0007669"/>
    <property type="project" value="UniProtKB-KW"/>
</dbReference>
<evidence type="ECO:0000256" key="6">
    <source>
        <dbReference type="ARBA" id="ARBA00022801"/>
    </source>
</evidence>
<evidence type="ECO:0000259" key="8">
    <source>
        <dbReference type="PROSITE" id="PS50878"/>
    </source>
</evidence>
<evidence type="ECO:0000256" key="7">
    <source>
        <dbReference type="ARBA" id="ARBA00022918"/>
    </source>
</evidence>
<gene>
    <name evidence="9" type="ORF">TBRA_LOCUS3194</name>
</gene>
<evidence type="ECO:0000256" key="5">
    <source>
        <dbReference type="ARBA" id="ARBA00022759"/>
    </source>
</evidence>
<keyword evidence="4" id="KW-0540">Nuclease</keyword>
<organism evidence="9 10">
    <name type="scientific">Trichogramma brassicae</name>
    <dbReference type="NCBI Taxonomy" id="86971"/>
    <lineage>
        <taxon>Eukaryota</taxon>
        <taxon>Metazoa</taxon>
        <taxon>Ecdysozoa</taxon>
        <taxon>Arthropoda</taxon>
        <taxon>Hexapoda</taxon>
        <taxon>Insecta</taxon>
        <taxon>Pterygota</taxon>
        <taxon>Neoptera</taxon>
        <taxon>Endopterygota</taxon>
        <taxon>Hymenoptera</taxon>
        <taxon>Apocrita</taxon>
        <taxon>Proctotrupomorpha</taxon>
        <taxon>Chalcidoidea</taxon>
        <taxon>Trichogrammatidae</taxon>
        <taxon>Trichogramma</taxon>
    </lineage>
</organism>
<reference evidence="9 10" key="1">
    <citation type="submission" date="2020-02" db="EMBL/GenBank/DDBJ databases">
        <authorList>
            <person name="Ferguson B K."/>
        </authorList>
    </citation>
    <scope>NUCLEOTIDE SEQUENCE [LARGE SCALE GENOMIC DNA]</scope>
</reference>
<dbReference type="FunFam" id="3.10.20.370:FF:000001">
    <property type="entry name" value="Retrovirus-related Pol polyprotein from transposon 17.6-like protein"/>
    <property type="match status" value="1"/>
</dbReference>
<dbReference type="PANTHER" id="PTHR37984">
    <property type="entry name" value="PROTEIN CBG26694"/>
    <property type="match status" value="1"/>
</dbReference>
<keyword evidence="5" id="KW-0255">Endonuclease</keyword>
<evidence type="ECO:0000256" key="1">
    <source>
        <dbReference type="ARBA" id="ARBA00012493"/>
    </source>
</evidence>
<dbReference type="GO" id="GO:0004519">
    <property type="term" value="F:endonuclease activity"/>
    <property type="evidence" value="ECO:0007669"/>
    <property type="project" value="UniProtKB-KW"/>
</dbReference>
<dbReference type="InterPro" id="IPR043502">
    <property type="entry name" value="DNA/RNA_pol_sf"/>
</dbReference>
<evidence type="ECO:0000256" key="4">
    <source>
        <dbReference type="ARBA" id="ARBA00022722"/>
    </source>
</evidence>
<dbReference type="InterPro" id="IPR043128">
    <property type="entry name" value="Rev_trsase/Diguanyl_cyclase"/>
</dbReference>
<dbReference type="PROSITE" id="PS50878">
    <property type="entry name" value="RT_POL"/>
    <property type="match status" value="1"/>
</dbReference>
<dbReference type="PANTHER" id="PTHR37984:SF5">
    <property type="entry name" value="PROTEIN NYNRIN-LIKE"/>
    <property type="match status" value="1"/>
</dbReference>
<dbReference type="Gene3D" id="3.10.10.10">
    <property type="entry name" value="HIV Type 1 Reverse Transcriptase, subunit A, domain 1"/>
    <property type="match status" value="1"/>
</dbReference>
<dbReference type="InterPro" id="IPR000477">
    <property type="entry name" value="RT_dom"/>
</dbReference>
<dbReference type="CDD" id="cd09274">
    <property type="entry name" value="RNase_HI_RT_Ty3"/>
    <property type="match status" value="1"/>
</dbReference>
<dbReference type="InterPro" id="IPR050951">
    <property type="entry name" value="Retrovirus_Pol_polyprotein"/>
</dbReference>
<dbReference type="EMBL" id="CADCXV010000638">
    <property type="protein sequence ID" value="CAB0031216.1"/>
    <property type="molecule type" value="Genomic_DNA"/>
</dbReference>
<name>A0A6H5I4A0_9HYME</name>
<keyword evidence="3" id="KW-0548">Nucleotidyltransferase</keyword>
<protein>
    <recommendedName>
        <fullName evidence="1">RNA-directed DNA polymerase</fullName>
        <ecNumber evidence="1">2.7.7.49</ecNumber>
    </recommendedName>
</protein>
<dbReference type="AlphaFoldDB" id="A0A6H5I4A0"/>
<sequence>MVEKLLAAEPSSLGLTTLTEHHIDVQGAAPIRHHPRRMSPKMLEVAHAEVDKMLADGVIERSASAWSSAPVIVKKADGSNRFCIDYRDLNKVTKKDAYPVPNMDHILDKLRRARYITTIDLKSAYFQIKMEKSSKKFTAFAIPGSGLYQFLRLPFGLCNAPASFQRLIDALFGPEFEPHVFGYLDDIIIVTESFDEHMKCLELVLTKLRDAGLTVNRKSAISAARESSTSGWYARFIPNDSELKKPLLELLHKDAEWRWVEKHQNAFETLKRAITEAPVLARPDFSKPFVVQCDASDVAIGGVLTQVHEDGEHPIVYVSRVLTPAERNYNTSEKECLALLWAIKKLRPYLEGYRFVAITDHSALQYLRNLKEPTGRLARWALEMQQRDFEVVHRKGKYNELPDALSRVCEIEPDDGEIEDANVCKIDVCDIDDEAYTARIEEVAASPER</sequence>
<dbReference type="OrthoDB" id="10063667at2759"/>
<dbReference type="Gene3D" id="3.30.70.270">
    <property type="match status" value="2"/>
</dbReference>
<evidence type="ECO:0000313" key="9">
    <source>
        <dbReference type="EMBL" id="CAB0031216.1"/>
    </source>
</evidence>